<dbReference type="STRING" id="1302272.FC96_GL001934"/>
<accession>A0A0R1HUI1</accession>
<organism evidence="2 3">
    <name type="scientific">Secundilactobacillus kimchicus JCM 15530</name>
    <dbReference type="NCBI Taxonomy" id="1302272"/>
    <lineage>
        <taxon>Bacteria</taxon>
        <taxon>Bacillati</taxon>
        <taxon>Bacillota</taxon>
        <taxon>Bacilli</taxon>
        <taxon>Lactobacillales</taxon>
        <taxon>Lactobacillaceae</taxon>
        <taxon>Secundilactobacillus</taxon>
    </lineage>
</organism>
<proteinExistence type="predicted"/>
<sequence>MQWKGHQVEFLSWDKAPNNRALEFTLPFTTGVNPDVNSLTMYNLTDKEFGYFLQGRTIIVTAGFYNADASAKNGGIVAKGTIKSSTPIALDGTDRTIQVNFNSFPDISADTIKVKKVKKVKVGIKNDRKSASGKTMTDYISEYNRKKQAEIDKWIRDNPNATSHERALKRKALNSQKKTHSAKIRKKYAKTKKTKIAKSKMVKQVSYVNLHYKAGTKALTIIRDVAKRAKVPLGTVKLNYNHKFANGYTVGGKPINAIKKIADSANTPVFIEGGKLYVQEMTTGQKASLHLTPETGLISHPTPSDDGEYSGQKYETQSLMRKEIHVGALVYINDGIKNYGKCVVLSGQREYTTTTSTVTFQFVPYAAYQKAQAESLKKAKQMANEEKAKADLKAKNKRVKDKAARGTVKNKRTKRHKKGRKK</sequence>
<evidence type="ECO:0000313" key="3">
    <source>
        <dbReference type="Proteomes" id="UP000050911"/>
    </source>
</evidence>
<evidence type="ECO:0000313" key="2">
    <source>
        <dbReference type="EMBL" id="KRK48195.1"/>
    </source>
</evidence>
<dbReference type="PATRIC" id="fig|1302272.5.peg.1971"/>
<keyword evidence="3" id="KW-1185">Reference proteome</keyword>
<comment type="caution">
    <text evidence="2">The sequence shown here is derived from an EMBL/GenBank/DDBJ whole genome shotgun (WGS) entry which is preliminary data.</text>
</comment>
<feature type="region of interest" description="Disordered" evidence="1">
    <location>
        <begin position="379"/>
        <end position="422"/>
    </location>
</feature>
<protein>
    <submittedName>
        <fullName evidence="2">Uncharacterized protein</fullName>
    </submittedName>
</protein>
<dbReference type="Proteomes" id="UP000050911">
    <property type="component" value="Unassembled WGS sequence"/>
</dbReference>
<dbReference type="AlphaFoldDB" id="A0A0R1HUI1"/>
<feature type="compositionally biased region" description="Basic residues" evidence="1">
    <location>
        <begin position="408"/>
        <end position="422"/>
    </location>
</feature>
<gene>
    <name evidence="2" type="ORF">FC96_GL001934</name>
</gene>
<dbReference type="EMBL" id="AZCX01000004">
    <property type="protein sequence ID" value="KRK48195.1"/>
    <property type="molecule type" value="Genomic_DNA"/>
</dbReference>
<feature type="compositionally biased region" description="Basic and acidic residues" evidence="1">
    <location>
        <begin position="383"/>
        <end position="394"/>
    </location>
</feature>
<name>A0A0R1HUI1_9LACO</name>
<reference evidence="2 3" key="1">
    <citation type="journal article" date="2015" name="Genome Announc.">
        <title>Expanding the biotechnology potential of lactobacilli through comparative genomics of 213 strains and associated genera.</title>
        <authorList>
            <person name="Sun Z."/>
            <person name="Harris H.M."/>
            <person name="McCann A."/>
            <person name="Guo C."/>
            <person name="Argimon S."/>
            <person name="Zhang W."/>
            <person name="Yang X."/>
            <person name="Jeffery I.B."/>
            <person name="Cooney J.C."/>
            <person name="Kagawa T.F."/>
            <person name="Liu W."/>
            <person name="Song Y."/>
            <person name="Salvetti E."/>
            <person name="Wrobel A."/>
            <person name="Rasinkangas P."/>
            <person name="Parkhill J."/>
            <person name="Rea M.C."/>
            <person name="O'Sullivan O."/>
            <person name="Ritari J."/>
            <person name="Douillard F.P."/>
            <person name="Paul Ross R."/>
            <person name="Yang R."/>
            <person name="Briner A.E."/>
            <person name="Felis G.E."/>
            <person name="de Vos W.M."/>
            <person name="Barrangou R."/>
            <person name="Klaenhammer T.R."/>
            <person name="Caufield P.W."/>
            <person name="Cui Y."/>
            <person name="Zhang H."/>
            <person name="O'Toole P.W."/>
        </authorList>
    </citation>
    <scope>NUCLEOTIDE SEQUENCE [LARGE SCALE GENOMIC DNA]</scope>
    <source>
        <strain evidence="2 3">JCM 15530</strain>
    </source>
</reference>
<evidence type="ECO:0000256" key="1">
    <source>
        <dbReference type="SAM" id="MobiDB-lite"/>
    </source>
</evidence>